<dbReference type="Proteomes" id="UP000029736">
    <property type="component" value="Unassembled WGS sequence"/>
</dbReference>
<reference evidence="1 2" key="1">
    <citation type="journal article" date="2014" name="Int. J. Syst. Evol. Microbiol.">
        <title>Phaeodactylibacter xiamenensis gen. nov., sp. nov., a member of the family Saprospiraceae isolated from the marine alga Phaeodactylum tricornutum.</title>
        <authorList>
            <person name="Chen Z.Jr."/>
            <person name="Lei X."/>
            <person name="Lai Q."/>
            <person name="Li Y."/>
            <person name="Zhang B."/>
            <person name="Zhang J."/>
            <person name="Zhang H."/>
            <person name="Yang L."/>
            <person name="Zheng W."/>
            <person name="Tian Y."/>
            <person name="Yu Z."/>
            <person name="Xu H.Jr."/>
            <person name="Zheng T."/>
        </authorList>
    </citation>
    <scope>NUCLEOTIDE SEQUENCE [LARGE SCALE GENOMIC DNA]</scope>
    <source>
        <strain evidence="1 2">KD52</strain>
    </source>
</reference>
<comment type="caution">
    <text evidence="1">The sequence shown here is derived from an EMBL/GenBank/DDBJ whole genome shotgun (WGS) entry which is preliminary data.</text>
</comment>
<keyword evidence="2" id="KW-1185">Reference proteome</keyword>
<evidence type="ECO:0000313" key="1">
    <source>
        <dbReference type="EMBL" id="KGE89812.1"/>
    </source>
</evidence>
<sequence length="61" mass="6929">MQTALRGNNQTIGYLDNSKKPILTALLTLEAMILSDYYHIELIASTLEGYQFQGESVQRCY</sequence>
<evidence type="ECO:0000313" key="2">
    <source>
        <dbReference type="Proteomes" id="UP000029736"/>
    </source>
</evidence>
<protein>
    <submittedName>
        <fullName evidence="1">Uncharacterized protein</fullName>
    </submittedName>
</protein>
<gene>
    <name evidence="1" type="ORF">IX84_00385</name>
</gene>
<proteinExistence type="predicted"/>
<organism evidence="1 2">
    <name type="scientific">Phaeodactylibacter xiamenensis</name>
    <dbReference type="NCBI Taxonomy" id="1524460"/>
    <lineage>
        <taxon>Bacteria</taxon>
        <taxon>Pseudomonadati</taxon>
        <taxon>Bacteroidota</taxon>
        <taxon>Saprospiria</taxon>
        <taxon>Saprospirales</taxon>
        <taxon>Haliscomenobacteraceae</taxon>
        <taxon>Phaeodactylibacter</taxon>
    </lineage>
</organism>
<dbReference type="AlphaFoldDB" id="A0A098SG71"/>
<dbReference type="EMBL" id="JPOS01000002">
    <property type="protein sequence ID" value="KGE89812.1"/>
    <property type="molecule type" value="Genomic_DNA"/>
</dbReference>
<name>A0A098SG71_9BACT</name>
<accession>A0A098SG71</accession>